<dbReference type="PIRSF" id="PIRSF002583">
    <property type="entry name" value="Hsp90"/>
    <property type="match status" value="1"/>
</dbReference>
<feature type="binding site" evidence="11">
    <location>
        <position position="85"/>
    </location>
    <ligand>
        <name>ATP</name>
        <dbReference type="ChEBI" id="CHEBI:30616"/>
    </ligand>
</feature>
<evidence type="ECO:0000256" key="9">
    <source>
        <dbReference type="ARBA" id="ARBA00070675"/>
    </source>
</evidence>
<feature type="region of interest" description="A; substrate-binding" evidence="10">
    <location>
        <begin position="1"/>
        <end position="344"/>
    </location>
</feature>
<dbReference type="FunCoup" id="A0A6N7EYG4">
    <property type="interactions" value="418"/>
</dbReference>
<feature type="binding site" evidence="11">
    <location>
        <position position="172"/>
    </location>
    <ligand>
        <name>ATP</name>
        <dbReference type="ChEBI" id="CHEBI:30616"/>
    </ligand>
</feature>
<keyword evidence="4 10" id="KW-0547">Nucleotide-binding</keyword>
<dbReference type="SUPFAM" id="SSF55874">
    <property type="entry name" value="ATPase domain of HSP90 chaperone/DNA topoisomerase II/histidine kinase"/>
    <property type="match status" value="1"/>
</dbReference>
<evidence type="ECO:0000256" key="8">
    <source>
        <dbReference type="ARBA" id="ARBA00058590"/>
    </source>
</evidence>
<proteinExistence type="inferred from homology"/>
<dbReference type="InParanoid" id="A0A6N7EYG4"/>
<dbReference type="FunFam" id="3.30.565.10:FF:000009">
    <property type="entry name" value="Molecular chaperone HtpG"/>
    <property type="match status" value="1"/>
</dbReference>
<dbReference type="SUPFAM" id="SSF54211">
    <property type="entry name" value="Ribosomal protein S5 domain 2-like"/>
    <property type="match status" value="1"/>
</dbReference>
<feature type="binding site" evidence="11">
    <location>
        <position position="80"/>
    </location>
    <ligand>
        <name>ATP</name>
        <dbReference type="ChEBI" id="CHEBI:30616"/>
    </ligand>
</feature>
<keyword evidence="14" id="KW-1185">Reference proteome</keyword>
<dbReference type="RefSeq" id="WP_152808853.1">
    <property type="nucleotide sequence ID" value="NZ_WHNW01000002.1"/>
</dbReference>
<dbReference type="EMBL" id="WHNW01000002">
    <property type="protein sequence ID" value="MPV85518.1"/>
    <property type="molecule type" value="Genomic_DNA"/>
</dbReference>
<feature type="binding site" evidence="11">
    <location>
        <position position="99"/>
    </location>
    <ligand>
        <name>ATP</name>
        <dbReference type="ChEBI" id="CHEBI:30616"/>
    </ligand>
</feature>
<evidence type="ECO:0000256" key="6">
    <source>
        <dbReference type="ARBA" id="ARBA00023016"/>
    </source>
</evidence>
<comment type="subunit">
    <text evidence="10">Homodimer.</text>
</comment>
<dbReference type="GO" id="GO:0140662">
    <property type="term" value="F:ATP-dependent protein folding chaperone"/>
    <property type="evidence" value="ECO:0007669"/>
    <property type="project" value="InterPro"/>
</dbReference>
<dbReference type="InterPro" id="IPR003594">
    <property type="entry name" value="HATPase_dom"/>
</dbReference>
<comment type="caution">
    <text evidence="10">Lacks conserved residue(s) required for the propagation of feature annotation.</text>
</comment>
<dbReference type="PROSITE" id="PS00298">
    <property type="entry name" value="HSP90"/>
    <property type="match status" value="1"/>
</dbReference>
<dbReference type="InterPro" id="IPR019805">
    <property type="entry name" value="Heat_shock_protein_90_CS"/>
</dbReference>
<evidence type="ECO:0000256" key="10">
    <source>
        <dbReference type="HAMAP-Rule" id="MF_00505"/>
    </source>
</evidence>
<evidence type="ECO:0000256" key="11">
    <source>
        <dbReference type="PIRSR" id="PIRSR002583-1"/>
    </source>
</evidence>
<feature type="binding site" evidence="11">
    <location>
        <position position="38"/>
    </location>
    <ligand>
        <name>ATP</name>
        <dbReference type="ChEBI" id="CHEBI:30616"/>
    </ligand>
</feature>
<dbReference type="GO" id="GO:0005737">
    <property type="term" value="C:cytoplasm"/>
    <property type="evidence" value="ECO:0007669"/>
    <property type="project" value="UniProtKB-SubCell"/>
</dbReference>
<dbReference type="PANTHER" id="PTHR11528">
    <property type="entry name" value="HEAT SHOCK PROTEIN 90 FAMILY MEMBER"/>
    <property type="match status" value="1"/>
</dbReference>
<protein>
    <recommendedName>
        <fullName evidence="9 10">Chaperone protein HtpG</fullName>
    </recommendedName>
    <alternativeName>
        <fullName evidence="10">Heat shock protein HtpG</fullName>
    </alternativeName>
    <alternativeName>
        <fullName evidence="10">High temperature protein G</fullName>
    </alternativeName>
</protein>
<evidence type="ECO:0000259" key="12">
    <source>
        <dbReference type="SMART" id="SM00387"/>
    </source>
</evidence>
<dbReference type="InterPro" id="IPR020575">
    <property type="entry name" value="Hsp90_N"/>
</dbReference>
<feature type="domain" description="Histidine kinase/HSP90-like ATPase" evidence="12">
    <location>
        <begin position="27"/>
        <end position="182"/>
    </location>
</feature>
<keyword evidence="5 10" id="KW-0067">ATP-binding</keyword>
<feature type="binding site" evidence="11">
    <location>
        <position position="93"/>
    </location>
    <ligand>
        <name>ATP</name>
        <dbReference type="ChEBI" id="CHEBI:30616"/>
    </ligand>
</feature>
<evidence type="ECO:0000256" key="2">
    <source>
        <dbReference type="ARBA" id="ARBA00008239"/>
    </source>
</evidence>
<dbReference type="SMART" id="SM00387">
    <property type="entry name" value="HATPase_c"/>
    <property type="match status" value="1"/>
</dbReference>
<evidence type="ECO:0000256" key="7">
    <source>
        <dbReference type="ARBA" id="ARBA00023186"/>
    </source>
</evidence>
<dbReference type="PRINTS" id="PR00775">
    <property type="entry name" value="HEATSHOCK90"/>
</dbReference>
<dbReference type="GO" id="GO:0005524">
    <property type="term" value="F:ATP binding"/>
    <property type="evidence" value="ECO:0007669"/>
    <property type="project" value="UniProtKB-UniRule"/>
</dbReference>
<dbReference type="InterPro" id="IPR020568">
    <property type="entry name" value="Ribosomal_Su5_D2-typ_SF"/>
</dbReference>
<dbReference type="FunFam" id="3.30.230.80:FF:000002">
    <property type="entry name" value="Molecular chaperone HtpG"/>
    <property type="match status" value="1"/>
</dbReference>
<dbReference type="HAMAP" id="MF_00505">
    <property type="entry name" value="HSP90"/>
    <property type="match status" value="1"/>
</dbReference>
<comment type="subcellular location">
    <subcellularLocation>
        <location evidence="1 10">Cytoplasm</location>
    </subcellularLocation>
</comment>
<dbReference type="Pfam" id="PF00183">
    <property type="entry name" value="HSP90"/>
    <property type="match status" value="1"/>
</dbReference>
<evidence type="ECO:0000256" key="4">
    <source>
        <dbReference type="ARBA" id="ARBA00022741"/>
    </source>
</evidence>
<dbReference type="GO" id="GO:0016887">
    <property type="term" value="F:ATP hydrolysis activity"/>
    <property type="evidence" value="ECO:0007669"/>
    <property type="project" value="InterPro"/>
</dbReference>
<dbReference type="NCBIfam" id="NF003555">
    <property type="entry name" value="PRK05218.1"/>
    <property type="match status" value="1"/>
</dbReference>
<evidence type="ECO:0000313" key="14">
    <source>
        <dbReference type="Proteomes" id="UP000471298"/>
    </source>
</evidence>
<dbReference type="InterPro" id="IPR037196">
    <property type="entry name" value="HSP90_C"/>
</dbReference>
<feature type="binding site" evidence="11">
    <location>
        <begin position="122"/>
        <end position="127"/>
    </location>
    <ligand>
        <name>ATP</name>
        <dbReference type="ChEBI" id="CHEBI:30616"/>
    </ligand>
</feature>
<evidence type="ECO:0000256" key="1">
    <source>
        <dbReference type="ARBA" id="ARBA00004496"/>
    </source>
</evidence>
<gene>
    <name evidence="10 13" type="primary">htpG</name>
    <name evidence="13" type="ORF">GCU85_02055</name>
</gene>
<dbReference type="InterPro" id="IPR001404">
    <property type="entry name" value="Hsp90_fam"/>
</dbReference>
<comment type="caution">
    <text evidence="13">The sequence shown here is derived from an EMBL/GenBank/DDBJ whole genome shotgun (WGS) entry which is preliminary data.</text>
</comment>
<dbReference type="InterPro" id="IPR036890">
    <property type="entry name" value="HATPase_C_sf"/>
</dbReference>
<dbReference type="Gene3D" id="1.20.120.790">
    <property type="entry name" value="Heat shock protein 90, C-terminal domain"/>
    <property type="match status" value="1"/>
</dbReference>
<feature type="binding site" evidence="11">
    <location>
        <position position="344"/>
    </location>
    <ligand>
        <name>ATP</name>
        <dbReference type="ChEBI" id="CHEBI:30616"/>
    </ligand>
</feature>
<comment type="function">
    <text evidence="8 10">Molecular chaperone. Has ATPase activity.</text>
</comment>
<name>A0A6N7EYG4_9GAMM</name>
<keyword evidence="6 10" id="KW-0346">Stress response</keyword>
<comment type="similarity">
    <text evidence="2 10">Belongs to the heat shock protein 90 family.</text>
</comment>
<dbReference type="Proteomes" id="UP000471298">
    <property type="component" value="Unassembled WGS sequence"/>
</dbReference>
<sequence>MSTTEKMGFQTEVSQLLHLVTHSLYSNKEIFLRELISNASDAIDKLKFVALSDNNLYENDSDLKIQIRFDETANTLTISDNGIGMNRQELIDNLGTIAKSGTKAFFEQLSGDAGKDSELIGQFGVGFYSAFIVADKVTVNTRKAGESEAHQWVSDGHSDFEISTSDKASRGTDIVLHLKSSETQFTNRWQLQQIITKYSDHISVPVELWQDAIAEEKDEDGNITVAAQAGKFEQINRAKALWLRNKSDISDEEYQTFYKHISHDFQDAATWTHNKVEGKLEYTSLLFVPQKAPFDLFQRDSKRGLKLFVQRVFIMDDAEQFLPHYLRFIKGVIDSNDLPLNVSREILQDGAVTQSLRKACTKRALDMMGRLAEDNEKYANFWQEFGNTLKEGIGEDFANRENLFKLLRFASTQDETGNPTTALADYVARMPEKQEKIYYLIADSQTAAKHSPHLEIFAKNGIEVLLMWEPIDEWMMGQLHEFEGKPFEAINQTDISGELFQTESDETDDSDSDKDQYQTLIENIKTTLGDHVVDVRISKRLTKTPTCVVLESGALSNQMQRIMKAAGQAVPKQRYIFEINTDHPLIQQLSTVSESQFADWVTVLFDQALLAENGNLDDAATFISKMNGLLLAGE</sequence>
<accession>A0A6N7EYG4</accession>
<evidence type="ECO:0000256" key="5">
    <source>
        <dbReference type="ARBA" id="ARBA00022840"/>
    </source>
</evidence>
<keyword evidence="7 10" id="KW-0143">Chaperone</keyword>
<dbReference type="Gene3D" id="3.30.565.10">
    <property type="entry name" value="Histidine kinase-like ATPase, C-terminal domain"/>
    <property type="match status" value="1"/>
</dbReference>
<dbReference type="CDD" id="cd16927">
    <property type="entry name" value="HATPase_Hsp90-like"/>
    <property type="match status" value="1"/>
</dbReference>
<feature type="region of interest" description="C" evidence="10">
    <location>
        <begin position="562"/>
        <end position="634"/>
    </location>
</feature>
<dbReference type="SUPFAM" id="SSF110942">
    <property type="entry name" value="HSP90 C-terminal domain"/>
    <property type="match status" value="1"/>
</dbReference>
<reference evidence="13 14" key="1">
    <citation type="submission" date="2019-10" db="EMBL/GenBank/DDBJ databases">
        <title>Cardiobacteriales fam. a chemoheterotrophic member of the order Cardiobacteriales, and proposal of Cardiobacteriales fam. nov.</title>
        <authorList>
            <person name="Wang C."/>
        </authorList>
    </citation>
    <scope>NUCLEOTIDE SEQUENCE [LARGE SCALE GENOMIC DNA]</scope>
    <source>
        <strain evidence="13 14">ML27</strain>
    </source>
</reference>
<dbReference type="Pfam" id="PF13589">
    <property type="entry name" value="HATPase_c_3"/>
    <property type="match status" value="1"/>
</dbReference>
<dbReference type="Gene3D" id="3.30.230.80">
    <property type="match status" value="1"/>
</dbReference>
<evidence type="ECO:0000256" key="3">
    <source>
        <dbReference type="ARBA" id="ARBA00022490"/>
    </source>
</evidence>
<evidence type="ECO:0000313" key="13">
    <source>
        <dbReference type="EMBL" id="MPV85518.1"/>
    </source>
</evidence>
<feature type="binding site" evidence="11">
    <location>
        <begin position="100"/>
        <end position="101"/>
    </location>
    <ligand>
        <name>ATP</name>
        <dbReference type="ChEBI" id="CHEBI:30616"/>
    </ligand>
</feature>
<dbReference type="Gene3D" id="3.40.50.11260">
    <property type="match status" value="1"/>
</dbReference>
<dbReference type="AlphaFoldDB" id="A0A6N7EYG4"/>
<feature type="binding site" evidence="11">
    <location>
        <position position="34"/>
    </location>
    <ligand>
        <name>ATP</name>
        <dbReference type="ChEBI" id="CHEBI:30616"/>
    </ligand>
</feature>
<keyword evidence="3 10" id="KW-0963">Cytoplasm</keyword>
<organism evidence="13 14">
    <name type="scientific">Ostreibacterium oceani</name>
    <dbReference type="NCBI Taxonomy" id="2654998"/>
    <lineage>
        <taxon>Bacteria</taxon>
        <taxon>Pseudomonadati</taxon>
        <taxon>Pseudomonadota</taxon>
        <taxon>Gammaproteobacteria</taxon>
        <taxon>Cardiobacteriales</taxon>
        <taxon>Ostreibacteriaceae</taxon>
        <taxon>Ostreibacterium</taxon>
    </lineage>
</organism>
<dbReference type="GO" id="GO:0051082">
    <property type="term" value="F:unfolded protein binding"/>
    <property type="evidence" value="ECO:0007669"/>
    <property type="project" value="UniProtKB-UniRule"/>
</dbReference>